<accession>A0ABT7NEX8</accession>
<organism evidence="6 7">
    <name type="scientific">Variovorax dokdonensis</name>
    <dbReference type="NCBI Taxonomy" id="344883"/>
    <lineage>
        <taxon>Bacteria</taxon>
        <taxon>Pseudomonadati</taxon>
        <taxon>Pseudomonadota</taxon>
        <taxon>Betaproteobacteria</taxon>
        <taxon>Burkholderiales</taxon>
        <taxon>Comamonadaceae</taxon>
        <taxon>Variovorax</taxon>
    </lineage>
</organism>
<comment type="similarity">
    <text evidence="1">Belongs to the LysR transcriptional regulatory family.</text>
</comment>
<dbReference type="SUPFAM" id="SSF46785">
    <property type="entry name" value="Winged helix' DNA-binding domain"/>
    <property type="match status" value="1"/>
</dbReference>
<evidence type="ECO:0000256" key="3">
    <source>
        <dbReference type="ARBA" id="ARBA00023125"/>
    </source>
</evidence>
<dbReference type="PROSITE" id="PS50931">
    <property type="entry name" value="HTH_LYSR"/>
    <property type="match status" value="1"/>
</dbReference>
<keyword evidence="3" id="KW-0238">DNA-binding</keyword>
<dbReference type="PRINTS" id="PR00039">
    <property type="entry name" value="HTHLYSR"/>
</dbReference>
<dbReference type="InterPro" id="IPR058163">
    <property type="entry name" value="LysR-type_TF_proteobact-type"/>
</dbReference>
<dbReference type="EMBL" id="JASZYV010000003">
    <property type="protein sequence ID" value="MDM0046494.1"/>
    <property type="molecule type" value="Genomic_DNA"/>
</dbReference>
<dbReference type="InterPro" id="IPR036390">
    <property type="entry name" value="WH_DNA-bd_sf"/>
</dbReference>
<reference evidence="6" key="1">
    <citation type="submission" date="2023-06" db="EMBL/GenBank/DDBJ databases">
        <authorList>
            <person name="Jiang Y."/>
            <person name="Liu Q."/>
        </authorList>
    </citation>
    <scope>NUCLEOTIDE SEQUENCE</scope>
    <source>
        <strain evidence="6">CGMCC 1.12089</strain>
    </source>
</reference>
<keyword evidence="7" id="KW-1185">Reference proteome</keyword>
<dbReference type="PANTHER" id="PTHR30537">
    <property type="entry name" value="HTH-TYPE TRANSCRIPTIONAL REGULATOR"/>
    <property type="match status" value="1"/>
</dbReference>
<dbReference type="PANTHER" id="PTHR30537:SF5">
    <property type="entry name" value="HTH-TYPE TRANSCRIPTIONAL ACTIVATOR TTDR-RELATED"/>
    <property type="match status" value="1"/>
</dbReference>
<dbReference type="SUPFAM" id="SSF53850">
    <property type="entry name" value="Periplasmic binding protein-like II"/>
    <property type="match status" value="1"/>
</dbReference>
<dbReference type="InterPro" id="IPR005119">
    <property type="entry name" value="LysR_subst-bd"/>
</dbReference>
<dbReference type="Gene3D" id="3.40.190.290">
    <property type="match status" value="1"/>
</dbReference>
<protein>
    <submittedName>
        <fullName evidence="6">LysR family transcriptional regulator</fullName>
    </submittedName>
</protein>
<dbReference type="CDD" id="cd08422">
    <property type="entry name" value="PBP2_CrgA_like"/>
    <property type="match status" value="1"/>
</dbReference>
<dbReference type="Pfam" id="PF00126">
    <property type="entry name" value="HTH_1"/>
    <property type="match status" value="1"/>
</dbReference>
<name>A0ABT7NEX8_9BURK</name>
<feature type="domain" description="HTH lysR-type" evidence="5">
    <location>
        <begin position="7"/>
        <end position="64"/>
    </location>
</feature>
<evidence type="ECO:0000313" key="6">
    <source>
        <dbReference type="EMBL" id="MDM0046494.1"/>
    </source>
</evidence>
<dbReference type="Pfam" id="PF03466">
    <property type="entry name" value="LysR_substrate"/>
    <property type="match status" value="1"/>
</dbReference>
<evidence type="ECO:0000256" key="1">
    <source>
        <dbReference type="ARBA" id="ARBA00009437"/>
    </source>
</evidence>
<comment type="caution">
    <text evidence="6">The sequence shown here is derived from an EMBL/GenBank/DDBJ whole genome shotgun (WGS) entry which is preliminary data.</text>
</comment>
<evidence type="ECO:0000313" key="7">
    <source>
        <dbReference type="Proteomes" id="UP001174908"/>
    </source>
</evidence>
<evidence type="ECO:0000256" key="2">
    <source>
        <dbReference type="ARBA" id="ARBA00023015"/>
    </source>
</evidence>
<gene>
    <name evidence="6" type="ORF">QTH91_18530</name>
</gene>
<sequence>MSKDLSQRLDLLQTFVRIVEAGSLSAAAKQLGTTQPTASRRLQALERSLGMRLLQRSTHAMKLTEDGQRCYERARDLLARWENFGEELRGPASESAGHLRVRAPHAFGQELLLAPVVDFLKRHPRVTVEWLLDDRTPNFIAEDIDCAIQVGETSDPSLVSIRLWSVPRILVAAPQLLAGRPLPQHPGELVDLPWMALQTFYRTEIELTPVAGGESVLLPIRPRLSTDSLFALRNAALMGLGVCAASAWALADDVAQGRLIHLAPLWQTAPLPVNLIYPPTRFPPLRLSQFIALMRQVAPEAMEAVGRNAGNAQSGRVR</sequence>
<dbReference type="InterPro" id="IPR000847">
    <property type="entry name" value="LysR_HTH_N"/>
</dbReference>
<evidence type="ECO:0000256" key="4">
    <source>
        <dbReference type="ARBA" id="ARBA00023163"/>
    </source>
</evidence>
<evidence type="ECO:0000259" key="5">
    <source>
        <dbReference type="PROSITE" id="PS50931"/>
    </source>
</evidence>
<keyword evidence="2" id="KW-0805">Transcription regulation</keyword>
<dbReference type="Gene3D" id="1.10.10.10">
    <property type="entry name" value="Winged helix-like DNA-binding domain superfamily/Winged helix DNA-binding domain"/>
    <property type="match status" value="1"/>
</dbReference>
<dbReference type="RefSeq" id="WP_286661560.1">
    <property type="nucleotide sequence ID" value="NZ_JASZYV010000003.1"/>
</dbReference>
<keyword evidence="4" id="KW-0804">Transcription</keyword>
<proteinExistence type="inferred from homology"/>
<dbReference type="Proteomes" id="UP001174908">
    <property type="component" value="Unassembled WGS sequence"/>
</dbReference>
<dbReference type="InterPro" id="IPR036388">
    <property type="entry name" value="WH-like_DNA-bd_sf"/>
</dbReference>